<reference evidence="2" key="1">
    <citation type="submission" date="2014-08" db="EMBL/GenBank/DDBJ databases">
        <authorList>
            <person name="Moulin L."/>
        </authorList>
    </citation>
    <scope>NUCLEOTIDE SEQUENCE [LARGE SCALE GENOMIC DNA]</scope>
</reference>
<dbReference type="Proteomes" id="UP000045285">
    <property type="component" value="Unassembled WGS sequence"/>
</dbReference>
<protein>
    <submittedName>
        <fullName evidence="1">Uncharacterized protein</fullName>
    </submittedName>
</protein>
<evidence type="ECO:0000313" key="2">
    <source>
        <dbReference type="Proteomes" id="UP000045285"/>
    </source>
</evidence>
<accession>A0A090DWI5</accession>
<sequence length="41" mass="4308">MGSPNGALEEDRGHLDGILRGALATTCIELGENESIAVYPH</sequence>
<organism evidence="1 2">
    <name type="scientific">Mesorhizobium plurifarium</name>
    <dbReference type="NCBI Taxonomy" id="69974"/>
    <lineage>
        <taxon>Bacteria</taxon>
        <taxon>Pseudomonadati</taxon>
        <taxon>Pseudomonadota</taxon>
        <taxon>Alphaproteobacteria</taxon>
        <taxon>Hyphomicrobiales</taxon>
        <taxon>Phyllobacteriaceae</taxon>
        <taxon>Mesorhizobium</taxon>
    </lineage>
</organism>
<proteinExistence type="predicted"/>
<name>A0A090DWI5_MESPL</name>
<evidence type="ECO:0000313" key="1">
    <source>
        <dbReference type="EMBL" id="CDX21366.1"/>
    </source>
</evidence>
<dbReference type="EMBL" id="CCMZ01000029">
    <property type="protein sequence ID" value="CDX21366.1"/>
    <property type="molecule type" value="Genomic_DNA"/>
</dbReference>
<keyword evidence="2" id="KW-1185">Reference proteome</keyword>
<dbReference type="AlphaFoldDB" id="A0A090DWI5"/>
<gene>
    <name evidence="1" type="ORF">MPL3356_350079</name>
</gene>